<protein>
    <submittedName>
        <fullName evidence="1">GtrA family protein</fullName>
    </submittedName>
</protein>
<accession>A0AC61S655</accession>
<organism evidence="1 2">
    <name type="scientific">Muribaculum caecicola</name>
    <dbReference type="NCBI Taxonomy" id="3038144"/>
    <lineage>
        <taxon>Bacteria</taxon>
        <taxon>Pseudomonadati</taxon>
        <taxon>Bacteroidota</taxon>
        <taxon>Bacteroidia</taxon>
        <taxon>Bacteroidales</taxon>
        <taxon>Muribaculaceae</taxon>
        <taxon>Muribaculum</taxon>
    </lineage>
</organism>
<proteinExistence type="predicted"/>
<evidence type="ECO:0000313" key="2">
    <source>
        <dbReference type="Proteomes" id="UP000305401"/>
    </source>
</evidence>
<evidence type="ECO:0000313" key="1">
    <source>
        <dbReference type="EMBL" id="THG52534.1"/>
    </source>
</evidence>
<reference evidence="1" key="1">
    <citation type="submission" date="2019-04" db="EMBL/GenBank/DDBJ databases">
        <title>Microbes associate with the intestines of laboratory mice.</title>
        <authorList>
            <person name="Navarre W."/>
            <person name="Wong E."/>
            <person name="Huang K.C."/>
            <person name="Tropini C."/>
            <person name="Ng K."/>
            <person name="Yu B."/>
        </authorList>
    </citation>
    <scope>NUCLEOTIDE SEQUENCE</scope>
    <source>
        <strain evidence="1">NM86_A22</strain>
    </source>
</reference>
<keyword evidence="2" id="KW-1185">Reference proteome</keyword>
<dbReference type="EMBL" id="SSTG01000044">
    <property type="protein sequence ID" value="THG52534.1"/>
    <property type="molecule type" value="Genomic_DNA"/>
</dbReference>
<gene>
    <name evidence="1" type="ORF">E5990_05030</name>
</gene>
<dbReference type="Proteomes" id="UP000305401">
    <property type="component" value="Unassembled WGS sequence"/>
</dbReference>
<comment type="caution">
    <text evidence="1">The sequence shown here is derived from an EMBL/GenBank/DDBJ whole genome shotgun (WGS) entry which is preliminary data.</text>
</comment>
<name>A0AC61S655_9BACT</name>
<sequence length="147" mass="16397">MIMNKEAKPGIVQFVRYACVGVMNTLVTLCVIFLCKSLLGINPLVSNAIGYIAGVINSFLWNKNWVFCSAGSYTPEAIRFVVGFIVCYGIQFLVVWLLNYKTALRGYEIDIYSFTLSGYGLATLIGNVVYTGSNFMFNKLVTFKTHL</sequence>